<reference evidence="2" key="1">
    <citation type="submission" date="2019-06" db="EMBL/GenBank/DDBJ databases">
        <authorList>
            <consortium name="Pathogen Informatics"/>
        </authorList>
    </citation>
    <scope>NUCLEOTIDE SEQUENCE [LARGE SCALE GENOMIC DNA]</scope>
    <source>
        <strain evidence="2">VREC-hospital6489880</strain>
        <plasmid evidence="2">1</plasmid>
    </source>
</reference>
<accession>A0A3Y3V6K2</accession>
<dbReference type="AlphaFoldDB" id="A0A3Y3V6K2"/>
<protein>
    <submittedName>
        <fullName evidence="2">RES domain</fullName>
    </submittedName>
</protein>
<sequence length="499" mass="56677">MNVEESEQRWVCACCIGEEFLRHKVEKEGRIQTCDYCDEIHTCFSLEEVCDLTEKAIEAHFYRTDTEPNDMEYASLRHIDGYEWFREGENVVQLIEDLLQSRRALADDIQQLLEYRHSDFDSDVMGLETEFARESCYAERKQISTGRLDSMWINFVTSLKTESRFINNAVSSTLDGIFQGVETMRARGKEPVIIDAGPGTAIPSLYRARWCRNHHELEQILVTPDKELGPPPHQFSGSNRMSAKGISVFYGASSVDTAISEIRPPVGCKVVCAKFSLIRSLRLLNLPALESVLESGSLLDPDYIKRREQAAFLSTFTSRIVEPVLPGEEDFSYIPTQVIAEYLADPLRFNLDGILYPSVQLPGADQEERYNVVLFHKASRVAFMTLPAKDDCMIRYGHQYAEDEWETDICVTEVISAQEDPPPARHDLSDLSLPDDPREPALEIDLDSVSVHGIRAARFEYSTDAVRRSTYHYTPRTSEPAGTITQLWDTASGHDDFPF</sequence>
<dbReference type="Pfam" id="PF08808">
    <property type="entry name" value="RES"/>
    <property type="match status" value="1"/>
</dbReference>
<dbReference type="InterPro" id="IPR041206">
    <property type="entry name" value="HEPN/RES_NTD1"/>
</dbReference>
<dbReference type="SMART" id="SM00953">
    <property type="entry name" value="RES"/>
    <property type="match status" value="1"/>
</dbReference>
<name>A0A3Y3V6K2_ECOLX</name>
<gene>
    <name evidence="2" type="ORF">SAMEA4363083_00061</name>
</gene>
<keyword evidence="2" id="KW-0614">Plasmid</keyword>
<feature type="region of interest" description="Disordered" evidence="1">
    <location>
        <begin position="418"/>
        <end position="437"/>
    </location>
</feature>
<proteinExistence type="predicted"/>
<feature type="compositionally biased region" description="Basic and acidic residues" evidence="1">
    <location>
        <begin position="422"/>
        <end position="437"/>
    </location>
</feature>
<geneLocation type="plasmid" evidence="2">
    <name>1</name>
</geneLocation>
<dbReference type="EMBL" id="LR595880">
    <property type="protein sequence ID" value="VUD39678.1"/>
    <property type="molecule type" value="Genomic_DNA"/>
</dbReference>
<dbReference type="InterPro" id="IPR014914">
    <property type="entry name" value="RES_dom"/>
</dbReference>
<organism evidence="2">
    <name type="scientific">Escherichia coli</name>
    <dbReference type="NCBI Taxonomy" id="562"/>
    <lineage>
        <taxon>Bacteria</taxon>
        <taxon>Pseudomonadati</taxon>
        <taxon>Pseudomonadota</taxon>
        <taxon>Gammaproteobacteria</taxon>
        <taxon>Enterobacterales</taxon>
        <taxon>Enterobacteriaceae</taxon>
        <taxon>Escherichia</taxon>
    </lineage>
</organism>
<evidence type="ECO:0000313" key="2">
    <source>
        <dbReference type="EMBL" id="VUD39678.1"/>
    </source>
</evidence>
<evidence type="ECO:0000256" key="1">
    <source>
        <dbReference type="SAM" id="MobiDB-lite"/>
    </source>
</evidence>
<dbReference type="RefSeq" id="WP_001542563.1">
    <property type="nucleotide sequence ID" value="NZ_BFND01000350.1"/>
</dbReference>
<dbReference type="Pfam" id="PF18870">
    <property type="entry name" value="HEPN_RES_NTD1"/>
    <property type="match status" value="1"/>
</dbReference>